<reference evidence="2 3" key="1">
    <citation type="submission" date="2020-12" db="EMBL/GenBank/DDBJ databases">
        <title>Metabolic potential, ecology and presence of endohyphal bacteria is reflected in genomic diversity of Mucoromycotina.</title>
        <authorList>
            <person name="Muszewska A."/>
            <person name="Okrasinska A."/>
            <person name="Steczkiewicz K."/>
            <person name="Drgas O."/>
            <person name="Orlowska M."/>
            <person name="Perlinska-Lenart U."/>
            <person name="Aleksandrzak-Piekarczyk T."/>
            <person name="Szatraj K."/>
            <person name="Zielenkiewicz U."/>
            <person name="Pilsyk S."/>
            <person name="Malc E."/>
            <person name="Mieczkowski P."/>
            <person name="Kruszewska J.S."/>
            <person name="Biernat P."/>
            <person name="Pawlowska J."/>
        </authorList>
    </citation>
    <scope>NUCLEOTIDE SEQUENCE [LARGE SCALE GENOMIC DNA]</scope>
    <source>
        <strain evidence="2 3">CBS 142.35</strain>
    </source>
</reference>
<dbReference type="OrthoDB" id="2228296at2759"/>
<dbReference type="SUPFAM" id="SSF52047">
    <property type="entry name" value="RNI-like"/>
    <property type="match status" value="1"/>
</dbReference>
<keyword evidence="3" id="KW-1185">Reference proteome</keyword>
<evidence type="ECO:0000259" key="1">
    <source>
        <dbReference type="PROSITE" id="PS50181"/>
    </source>
</evidence>
<evidence type="ECO:0000313" key="3">
    <source>
        <dbReference type="Proteomes" id="UP000646827"/>
    </source>
</evidence>
<dbReference type="EMBL" id="JAEPRB010000001">
    <property type="protein sequence ID" value="KAG2228332.1"/>
    <property type="molecule type" value="Genomic_DNA"/>
</dbReference>
<dbReference type="GO" id="GO:0019005">
    <property type="term" value="C:SCF ubiquitin ligase complex"/>
    <property type="evidence" value="ECO:0007669"/>
    <property type="project" value="TreeGrafter"/>
</dbReference>
<evidence type="ECO:0000313" key="2">
    <source>
        <dbReference type="EMBL" id="KAG2228332.1"/>
    </source>
</evidence>
<protein>
    <recommendedName>
        <fullName evidence="1">F-box domain-containing protein</fullName>
    </recommendedName>
</protein>
<dbReference type="SUPFAM" id="SSF81383">
    <property type="entry name" value="F-box domain"/>
    <property type="match status" value="1"/>
</dbReference>
<dbReference type="Proteomes" id="UP000646827">
    <property type="component" value="Unassembled WGS sequence"/>
</dbReference>
<accession>A0A8H7SFG8</accession>
<sequence>MFEYATSTNTNFSYLMNSLPFDIVNEIFSYLSQDDCINSMAVCRSWYERVPVYSFHLWRKIELLSGDQNTRLKNQRFLRCLGPHVRQVILSPSNKTELLVFLDTLRNHMCDIQSIVFRQSKVVHQDVYQDALQPFKNTLSELSFQDHPYRLSPIHMMASCPNLTHYTYQFSNRPDYHTYSRVASSTLLPDTIQLPIKYLCLDTGSYSDFRLKSILQHCPQLRCLIVNQSVPTTFDLDMCSRLCPELECLGFHNGVSQGAAKKWESYARRCGTRRSRGLRHFISAEIGGYGARQMVPFLKKHQRTLKSIHIVGNNYRHYDNNINEQQKDKVKSWSDIQSIQAHHLESIHLTGVVLRNESLGTFLRHSSQALKRVVLDYEQMDFDDDVADALASLPYLRKLDISIKKPEILTSWAPDMTLIGFKRFLASSNRLERISLGGDILVDDEIIQFLCGIKSLKNLELDHPECYNVTHLTANGISSLLTNNKNRLESLTFKNVESLTDDTLPSLRASMGKSSSLKRLVLSGCNGITSEALFTFVQNETALQELVIKNCMSISKNAMMELNNNSRRLNIFFEEQ</sequence>
<dbReference type="PROSITE" id="PS50181">
    <property type="entry name" value="FBOX"/>
    <property type="match status" value="1"/>
</dbReference>
<dbReference type="InterPro" id="IPR032675">
    <property type="entry name" value="LRR_dom_sf"/>
</dbReference>
<dbReference type="InterPro" id="IPR006553">
    <property type="entry name" value="Leu-rich_rpt_Cys-con_subtyp"/>
</dbReference>
<dbReference type="Gene3D" id="3.80.10.10">
    <property type="entry name" value="Ribonuclease Inhibitor"/>
    <property type="match status" value="2"/>
</dbReference>
<comment type="caution">
    <text evidence="2">The sequence shown here is derived from an EMBL/GenBank/DDBJ whole genome shotgun (WGS) entry which is preliminary data.</text>
</comment>
<dbReference type="InterPro" id="IPR001810">
    <property type="entry name" value="F-box_dom"/>
</dbReference>
<dbReference type="Gene3D" id="1.20.1280.50">
    <property type="match status" value="1"/>
</dbReference>
<dbReference type="SMART" id="SM00367">
    <property type="entry name" value="LRR_CC"/>
    <property type="match status" value="2"/>
</dbReference>
<dbReference type="PANTHER" id="PTHR13318">
    <property type="entry name" value="PARTNER OF PAIRED, ISOFORM B-RELATED"/>
    <property type="match status" value="1"/>
</dbReference>
<dbReference type="GO" id="GO:0031146">
    <property type="term" value="P:SCF-dependent proteasomal ubiquitin-dependent protein catabolic process"/>
    <property type="evidence" value="ECO:0007669"/>
    <property type="project" value="TreeGrafter"/>
</dbReference>
<dbReference type="AlphaFoldDB" id="A0A8H7SFG8"/>
<gene>
    <name evidence="2" type="ORF">INT45_011124</name>
</gene>
<organism evidence="2 3">
    <name type="scientific">Circinella minor</name>
    <dbReference type="NCBI Taxonomy" id="1195481"/>
    <lineage>
        <taxon>Eukaryota</taxon>
        <taxon>Fungi</taxon>
        <taxon>Fungi incertae sedis</taxon>
        <taxon>Mucoromycota</taxon>
        <taxon>Mucoromycotina</taxon>
        <taxon>Mucoromycetes</taxon>
        <taxon>Mucorales</taxon>
        <taxon>Lichtheimiaceae</taxon>
        <taxon>Circinella</taxon>
    </lineage>
</organism>
<dbReference type="Pfam" id="PF12937">
    <property type="entry name" value="F-box-like"/>
    <property type="match status" value="1"/>
</dbReference>
<proteinExistence type="predicted"/>
<feature type="domain" description="F-box" evidence="1">
    <location>
        <begin position="13"/>
        <end position="61"/>
    </location>
</feature>
<dbReference type="InterPro" id="IPR036047">
    <property type="entry name" value="F-box-like_dom_sf"/>
</dbReference>
<name>A0A8H7SFG8_9FUNG</name>